<organism evidence="1 2">
    <name type="scientific">Desulfonatronospira thiodismutans ASO3-1</name>
    <dbReference type="NCBI Taxonomy" id="555779"/>
    <lineage>
        <taxon>Bacteria</taxon>
        <taxon>Pseudomonadati</taxon>
        <taxon>Thermodesulfobacteriota</taxon>
        <taxon>Desulfovibrionia</taxon>
        <taxon>Desulfovibrionales</taxon>
        <taxon>Desulfonatronovibrionaceae</taxon>
        <taxon>Desulfonatronospira</taxon>
    </lineage>
</organism>
<protein>
    <submittedName>
        <fullName evidence="1">Uncharacterized protein</fullName>
    </submittedName>
</protein>
<proteinExistence type="predicted"/>
<gene>
    <name evidence="1" type="ORF">Dthio_PD0701</name>
</gene>
<name>D6SRQ6_9BACT</name>
<dbReference type="RefSeq" id="WP_008870730.1">
    <property type="nucleotide sequence ID" value="NZ_ACJN02000003.1"/>
</dbReference>
<evidence type="ECO:0000313" key="1">
    <source>
        <dbReference type="EMBL" id="EFI33372.1"/>
    </source>
</evidence>
<dbReference type="Proteomes" id="UP000005496">
    <property type="component" value="Unassembled WGS sequence"/>
</dbReference>
<dbReference type="AlphaFoldDB" id="D6SRQ6"/>
<dbReference type="EMBL" id="ACJN02000003">
    <property type="protein sequence ID" value="EFI33372.1"/>
    <property type="molecule type" value="Genomic_DNA"/>
</dbReference>
<keyword evidence="2" id="KW-1185">Reference proteome</keyword>
<sequence length="96" mass="10603">MAGDIIGRYGRTGQDELARLPPLVNRKPDMIPDGWFNLPFINKTRGSARQYQARVNDYSLTGILIDIKQYFTGGQIPGSSRFSAGFRPFNDHGAGG</sequence>
<comment type="caution">
    <text evidence="1">The sequence shown here is derived from an EMBL/GenBank/DDBJ whole genome shotgun (WGS) entry which is preliminary data.</text>
</comment>
<reference evidence="1" key="1">
    <citation type="submission" date="2010-05" db="EMBL/GenBank/DDBJ databases">
        <title>The draft genome of Desulfonatronospira thiodismutans ASO3-1.</title>
        <authorList>
            <consortium name="US DOE Joint Genome Institute (JGI-PGF)"/>
            <person name="Lucas S."/>
            <person name="Copeland A."/>
            <person name="Lapidus A."/>
            <person name="Cheng J.-F."/>
            <person name="Bruce D."/>
            <person name="Goodwin L."/>
            <person name="Pitluck S."/>
            <person name="Chertkov O."/>
            <person name="Brettin T."/>
            <person name="Detter J.C."/>
            <person name="Han C."/>
            <person name="Land M.L."/>
            <person name="Hauser L."/>
            <person name="Kyrpides N."/>
            <person name="Mikhailova N."/>
            <person name="Muyzer G."/>
            <person name="Woyke T."/>
        </authorList>
    </citation>
    <scope>NUCLEOTIDE SEQUENCE [LARGE SCALE GENOMIC DNA]</scope>
    <source>
        <strain evidence="1">ASO3-1</strain>
    </source>
</reference>
<accession>D6SRQ6</accession>
<evidence type="ECO:0000313" key="2">
    <source>
        <dbReference type="Proteomes" id="UP000005496"/>
    </source>
</evidence>